<comment type="caution">
    <text evidence="2">The sequence shown here is derived from an EMBL/GenBank/DDBJ whole genome shotgun (WGS) entry which is preliminary data.</text>
</comment>
<protein>
    <recommendedName>
        <fullName evidence="4">C2H2-type domain-containing protein</fullName>
    </recommendedName>
</protein>
<feature type="compositionally biased region" description="Basic and acidic residues" evidence="1">
    <location>
        <begin position="84"/>
        <end position="103"/>
    </location>
</feature>
<evidence type="ECO:0000313" key="2">
    <source>
        <dbReference type="EMBL" id="CAL8074905.1"/>
    </source>
</evidence>
<accession>A0ABP1PTP2</accession>
<name>A0ABP1PTP2_9HEXA</name>
<evidence type="ECO:0000313" key="3">
    <source>
        <dbReference type="Proteomes" id="UP001642540"/>
    </source>
</evidence>
<dbReference type="EMBL" id="CAXLJM020000007">
    <property type="protein sequence ID" value="CAL8074905.1"/>
    <property type="molecule type" value="Genomic_DNA"/>
</dbReference>
<proteinExistence type="predicted"/>
<organism evidence="2 3">
    <name type="scientific">Orchesella dallaii</name>
    <dbReference type="NCBI Taxonomy" id="48710"/>
    <lineage>
        <taxon>Eukaryota</taxon>
        <taxon>Metazoa</taxon>
        <taxon>Ecdysozoa</taxon>
        <taxon>Arthropoda</taxon>
        <taxon>Hexapoda</taxon>
        <taxon>Collembola</taxon>
        <taxon>Entomobryomorpha</taxon>
        <taxon>Entomobryoidea</taxon>
        <taxon>Orchesellidae</taxon>
        <taxon>Orchesellinae</taxon>
        <taxon>Orchesella</taxon>
    </lineage>
</organism>
<feature type="compositionally biased region" description="Basic and acidic residues" evidence="1">
    <location>
        <begin position="29"/>
        <end position="48"/>
    </location>
</feature>
<dbReference type="Proteomes" id="UP001642540">
    <property type="component" value="Unassembled WGS sequence"/>
</dbReference>
<gene>
    <name evidence="2" type="ORF">ODALV1_LOCUS3031</name>
</gene>
<evidence type="ECO:0000256" key="1">
    <source>
        <dbReference type="SAM" id="MobiDB-lite"/>
    </source>
</evidence>
<evidence type="ECO:0008006" key="4">
    <source>
        <dbReference type="Google" id="ProtNLM"/>
    </source>
</evidence>
<sequence length="133" mass="15090">MSSRSGSDEEEEVLEYKCRKCPGKTFTAAEKDTHRMYHRDQKEKEKKKPGPKSRTRGSTRRDPSPTPSGVTLFEPVTSSSSTTRPEKADKRDKRTSNRRKAEAQPEPPARGRKKSKKHFDDTLIGEWKNGNGA</sequence>
<reference evidence="2 3" key="1">
    <citation type="submission" date="2024-08" db="EMBL/GenBank/DDBJ databases">
        <authorList>
            <person name="Cucini C."/>
            <person name="Frati F."/>
        </authorList>
    </citation>
    <scope>NUCLEOTIDE SEQUENCE [LARGE SCALE GENOMIC DNA]</scope>
</reference>
<feature type="compositionally biased region" description="Basic residues" evidence="1">
    <location>
        <begin position="49"/>
        <end position="58"/>
    </location>
</feature>
<keyword evidence="3" id="KW-1185">Reference proteome</keyword>
<feature type="region of interest" description="Disordered" evidence="1">
    <location>
        <begin position="1"/>
        <end position="133"/>
    </location>
</feature>